<dbReference type="STRING" id="100884.GCA_000269565_02362"/>
<reference evidence="2 3" key="1">
    <citation type="submission" date="2010-12" db="EMBL/GenBank/DDBJ databases">
        <title>The Genome Sequence of Coprobacillus sp. strain 29_1.</title>
        <authorList>
            <consortium name="The Broad Institute Genome Sequencing Platform"/>
            <person name="Earl A."/>
            <person name="Ward D."/>
            <person name="Feldgarden M."/>
            <person name="Gevers D."/>
            <person name="Daigneault M."/>
            <person name="Sibley C.D."/>
            <person name="White A."/>
            <person name="Strauss J."/>
            <person name="Allen-Vercoe E."/>
            <person name="Young S.K."/>
            <person name="Zeng Q."/>
            <person name="Gargeya S."/>
            <person name="Fitzgerald M."/>
            <person name="Haas B."/>
            <person name="Abouelleil A."/>
            <person name="Alvarado L."/>
            <person name="Arachchi H.M."/>
            <person name="Berlin A."/>
            <person name="Brown A."/>
            <person name="Chapman S.B."/>
            <person name="Chen Z."/>
            <person name="Dunbar C."/>
            <person name="Freedman E."/>
            <person name="Gearin G."/>
            <person name="Gellesch M."/>
            <person name="Goldberg J."/>
            <person name="Griggs A."/>
            <person name="Gujja S."/>
            <person name="Heilman E."/>
            <person name="Heiman D."/>
            <person name="Howarth C."/>
            <person name="Larson L."/>
            <person name="Lui A."/>
            <person name="MacDonald P.J.P."/>
            <person name="Mehta T."/>
            <person name="Montmayeur A."/>
            <person name="Murphy C."/>
            <person name="Neiman D."/>
            <person name="Pearson M."/>
            <person name="Priest M."/>
            <person name="Roberts A."/>
            <person name="Saif S."/>
            <person name="Shea T."/>
            <person name="Shenoy N."/>
            <person name="Sisk P."/>
            <person name="Stolte C."/>
            <person name="Sykes S."/>
            <person name="White J."/>
            <person name="Yandava C."/>
            <person name="Nusbaum C."/>
            <person name="Birren B."/>
        </authorList>
    </citation>
    <scope>NUCLEOTIDE SEQUENCE [LARGE SCALE GENOMIC DNA]</scope>
    <source>
        <strain evidence="2 3">29_1</strain>
    </source>
</reference>
<comment type="caution">
    <text evidence="2">The sequence shown here is derived from an EMBL/GenBank/DDBJ whole genome shotgun (WGS) entry which is preliminary data.</text>
</comment>
<evidence type="ECO:0000313" key="2">
    <source>
        <dbReference type="EMBL" id="EFW04520.1"/>
    </source>
</evidence>
<feature type="region of interest" description="Disordered" evidence="1">
    <location>
        <begin position="60"/>
        <end position="82"/>
    </location>
</feature>
<sequence>MAVAELPLPPFPYEKDFFGSPFPKGGKKALCRFSERNRTRRNQMDEQEKEIEEILRTFDKAPSPSSENSVQSHFSAIGGIYD</sequence>
<proteinExistence type="predicted"/>
<evidence type="ECO:0000256" key="1">
    <source>
        <dbReference type="SAM" id="MobiDB-lite"/>
    </source>
</evidence>
<dbReference type="AlphaFoldDB" id="E7GBV8"/>
<accession>E7GBV8</accession>
<dbReference type="EMBL" id="ADKX01000036">
    <property type="protein sequence ID" value="EFW04520.1"/>
    <property type="molecule type" value="Genomic_DNA"/>
</dbReference>
<protein>
    <submittedName>
        <fullName evidence="2">Uncharacterized protein</fullName>
    </submittedName>
</protein>
<name>E7GBV8_9FIRM</name>
<dbReference type="HOGENOM" id="CLU_2552446_0_0_9"/>
<dbReference type="Proteomes" id="UP000003157">
    <property type="component" value="Unassembled WGS sequence"/>
</dbReference>
<organism evidence="2 3">
    <name type="scientific">Coprobacillus cateniformis</name>
    <dbReference type="NCBI Taxonomy" id="100884"/>
    <lineage>
        <taxon>Bacteria</taxon>
        <taxon>Bacillati</taxon>
        <taxon>Bacillota</taxon>
        <taxon>Erysipelotrichia</taxon>
        <taxon>Erysipelotrichales</taxon>
        <taxon>Coprobacillaceae</taxon>
        <taxon>Coprobacillus</taxon>
    </lineage>
</organism>
<gene>
    <name evidence="2" type="ORF">HMPREF9488_02249</name>
</gene>
<feature type="compositionally biased region" description="Polar residues" evidence="1">
    <location>
        <begin position="63"/>
        <end position="74"/>
    </location>
</feature>
<keyword evidence="3" id="KW-1185">Reference proteome</keyword>
<evidence type="ECO:0000313" key="3">
    <source>
        <dbReference type="Proteomes" id="UP000003157"/>
    </source>
</evidence>